<proteinExistence type="predicted"/>
<evidence type="ECO:0000313" key="2">
    <source>
        <dbReference type="Proteomes" id="UP000798662"/>
    </source>
</evidence>
<dbReference type="EMBL" id="CM020618">
    <property type="protein sequence ID" value="KAK1857810.1"/>
    <property type="molecule type" value="Genomic_DNA"/>
</dbReference>
<sequence length="375" mass="37762">MLTLRALNVTASVLMLAFNAFALERPVWLALRWGALFVAINAAHIGVLLRERAAGLAMPAAARDAYDRWFRGGGMCERAFVRLVDAGAVVQLRRGDRLTSEGEPNGSLWLVTDGAVRVAVGGVVVARALTAGSWVGERGFLRGQTLKSLNAACGRPSPAAATVQVESDRLTAIRWSRSALLALFTAHPSTRAAVTLAITEDLLRKSTAGGAAVAAAEARAARWEEHERRAAAGRLRWRDGARNRALADAWAVDAEAYAAAAAGVGGGDTGGGGSSGLPCPRGGGGGGGGAPGPLLPPPPPPLSPPSPPPSGAPPSSVAAAAAASAPTPPPPPPPPPSPPPPPPPSPSALPRPLAAAASPGVGAAVPPPRSALWGT</sequence>
<dbReference type="Proteomes" id="UP000798662">
    <property type="component" value="Chromosome 1"/>
</dbReference>
<evidence type="ECO:0000313" key="1">
    <source>
        <dbReference type="EMBL" id="KAK1857810.1"/>
    </source>
</evidence>
<accession>A0ACC3BJ80</accession>
<organism evidence="1 2">
    <name type="scientific">Pyropia yezoensis</name>
    <name type="common">Susabi-nori</name>
    <name type="synonym">Porphyra yezoensis</name>
    <dbReference type="NCBI Taxonomy" id="2788"/>
    <lineage>
        <taxon>Eukaryota</taxon>
        <taxon>Rhodophyta</taxon>
        <taxon>Bangiophyceae</taxon>
        <taxon>Bangiales</taxon>
        <taxon>Bangiaceae</taxon>
        <taxon>Pyropia</taxon>
    </lineage>
</organism>
<name>A0ACC3BJ80_PYRYE</name>
<gene>
    <name evidence="1" type="ORF">I4F81_000424</name>
</gene>
<protein>
    <submittedName>
        <fullName evidence="1">Uncharacterized protein</fullName>
    </submittedName>
</protein>
<comment type="caution">
    <text evidence="1">The sequence shown here is derived from an EMBL/GenBank/DDBJ whole genome shotgun (WGS) entry which is preliminary data.</text>
</comment>
<reference evidence="1" key="1">
    <citation type="submission" date="2019-11" db="EMBL/GenBank/DDBJ databases">
        <title>Nori genome reveals adaptations in red seaweeds to the harsh intertidal environment.</title>
        <authorList>
            <person name="Wang D."/>
            <person name="Mao Y."/>
        </authorList>
    </citation>
    <scope>NUCLEOTIDE SEQUENCE</scope>
    <source>
        <tissue evidence="1">Gametophyte</tissue>
    </source>
</reference>
<keyword evidence="2" id="KW-1185">Reference proteome</keyword>